<keyword evidence="7" id="KW-0349">Heme</keyword>
<comment type="subunit">
    <text evidence="7">Heterodimer of a catalytic subunit (MsrP) and a heme-binding subunit (MsrQ).</text>
</comment>
<proteinExistence type="inferred from homology"/>
<dbReference type="PANTHER" id="PTHR36964">
    <property type="entry name" value="PROTEIN-METHIONINE-SULFOXIDE REDUCTASE HEME-BINDING SUBUNIT MSRQ"/>
    <property type="match status" value="1"/>
</dbReference>
<keyword evidence="7" id="KW-0285">Flavoprotein</keyword>
<evidence type="ECO:0000256" key="7">
    <source>
        <dbReference type="HAMAP-Rule" id="MF_01207"/>
    </source>
</evidence>
<dbReference type="HAMAP" id="MF_01207">
    <property type="entry name" value="MsrQ"/>
    <property type="match status" value="1"/>
</dbReference>
<dbReference type="EMBL" id="CP151406">
    <property type="protein sequence ID" value="WZJ22420.1"/>
    <property type="molecule type" value="Genomic_DNA"/>
</dbReference>
<name>A0ABZ2XII3_9RHOO</name>
<evidence type="ECO:0000256" key="2">
    <source>
        <dbReference type="ARBA" id="ARBA00022448"/>
    </source>
</evidence>
<keyword evidence="3 7" id="KW-0812">Transmembrane</keyword>
<feature type="transmembrane region" description="Helical" evidence="7">
    <location>
        <begin position="172"/>
        <end position="190"/>
    </location>
</feature>
<keyword evidence="4 7" id="KW-1133">Transmembrane helix</keyword>
<protein>
    <recommendedName>
        <fullName evidence="7">Protein-methionine-sulfoxide reductase heme-binding subunit MsrQ</fullName>
    </recommendedName>
    <alternativeName>
        <fullName evidence="7">Flavocytochrome MsrQ</fullName>
    </alternativeName>
</protein>
<keyword evidence="6 7" id="KW-0472">Membrane</keyword>
<evidence type="ECO:0000259" key="8">
    <source>
        <dbReference type="Pfam" id="PF01794"/>
    </source>
</evidence>
<comment type="caution">
    <text evidence="7">Lacks conserved residue(s) required for the propagation of feature annotation.</text>
</comment>
<feature type="transmembrane region" description="Helical" evidence="7">
    <location>
        <begin position="114"/>
        <end position="136"/>
    </location>
</feature>
<dbReference type="Proteomes" id="UP001479520">
    <property type="component" value="Chromosome"/>
</dbReference>
<feature type="transmembrane region" description="Helical" evidence="7">
    <location>
        <begin position="148"/>
        <end position="166"/>
    </location>
</feature>
<comment type="cofactor">
    <cofactor evidence="7">
        <name>heme b</name>
        <dbReference type="ChEBI" id="CHEBI:60344"/>
    </cofactor>
    <text evidence="7">Binds 1 heme b (iron(II)-protoporphyrin IX) group per subunit.</text>
</comment>
<keyword evidence="7" id="KW-1003">Cell membrane</keyword>
<evidence type="ECO:0000256" key="4">
    <source>
        <dbReference type="ARBA" id="ARBA00022989"/>
    </source>
</evidence>
<keyword evidence="7" id="KW-0249">Electron transport</keyword>
<evidence type="ECO:0000256" key="3">
    <source>
        <dbReference type="ARBA" id="ARBA00022692"/>
    </source>
</evidence>
<keyword evidence="2 7" id="KW-0813">Transport</keyword>
<evidence type="ECO:0000313" key="9">
    <source>
        <dbReference type="EMBL" id="WZJ22420.1"/>
    </source>
</evidence>
<comment type="subcellular location">
    <subcellularLocation>
        <location evidence="7">Cell membrane</location>
        <topology evidence="7">Multi-pass membrane protein</topology>
    </subcellularLocation>
    <subcellularLocation>
        <location evidence="1">Membrane</location>
        <topology evidence="1">Multi-pass membrane protein</topology>
    </subcellularLocation>
</comment>
<dbReference type="PANTHER" id="PTHR36964:SF1">
    <property type="entry name" value="PROTEIN-METHIONINE-SULFOXIDE REDUCTASE HEME-BINDING SUBUNIT MSRQ"/>
    <property type="match status" value="1"/>
</dbReference>
<evidence type="ECO:0000256" key="1">
    <source>
        <dbReference type="ARBA" id="ARBA00004141"/>
    </source>
</evidence>
<comment type="similarity">
    <text evidence="7">Belongs to the MsrQ family.</text>
</comment>
<keyword evidence="10" id="KW-1185">Reference proteome</keyword>
<evidence type="ECO:0000256" key="6">
    <source>
        <dbReference type="ARBA" id="ARBA00023136"/>
    </source>
</evidence>
<comment type="function">
    <text evidence="7">Part of the MsrPQ system that repairs oxidized periplasmic proteins containing methionine sulfoxide residues (Met-O), using respiratory chain electrons. Thus protects these proteins from oxidative-stress damage caused by reactive species of oxygen and chlorine generated by the host defense mechanisms. MsrPQ is essential for the maintenance of envelope integrity under bleach stress, rescuing a wide series of structurally unrelated periplasmic proteins from methionine oxidation. MsrQ provides electrons for reduction to the reductase catalytic subunit MsrP, using the quinone pool of the respiratory chain.</text>
</comment>
<sequence>MHQQIITTARALVFFASTLPLAWLAWLAASDALGANPVETVQRYTGLWTLNFLLLTLSVSPLRAITSQHWLLRLRRMLGLFTFTYACLHLLSFVGFDHDFSAQAIARDILKRPFISIGFAAFALLVPLALTSNAWAVRRLGGKRWQELHRSIYLIAILACLHFLWLSKITEIAQPLAYAVLTGLLLWWRVQNRKQRAIPAPRTTQVQAVKFFRKRPD</sequence>
<evidence type="ECO:0000256" key="5">
    <source>
        <dbReference type="ARBA" id="ARBA00023004"/>
    </source>
</evidence>
<dbReference type="InterPro" id="IPR022837">
    <property type="entry name" value="MsrQ-like"/>
</dbReference>
<reference evidence="9 10" key="1">
    <citation type="submission" date="2024-04" db="EMBL/GenBank/DDBJ databases">
        <title>Dissimilatory iodate-reducing microorganisms contribute to the enrichment of iodine in groundwater.</title>
        <authorList>
            <person name="Jiang Z."/>
        </authorList>
    </citation>
    <scope>NUCLEOTIDE SEQUENCE [LARGE SCALE GENOMIC DNA]</scope>
    <source>
        <strain evidence="9 10">NCP973</strain>
    </source>
</reference>
<dbReference type="InterPro" id="IPR013130">
    <property type="entry name" value="Fe3_Rdtase_TM_dom"/>
</dbReference>
<dbReference type="RefSeq" id="WP_341744180.1">
    <property type="nucleotide sequence ID" value="NZ_CP151406.1"/>
</dbReference>
<keyword evidence="7" id="KW-0288">FMN</keyword>
<feature type="transmembrane region" description="Helical" evidence="7">
    <location>
        <begin position="77"/>
        <end position="94"/>
    </location>
</feature>
<evidence type="ECO:0000313" key="10">
    <source>
        <dbReference type="Proteomes" id="UP001479520"/>
    </source>
</evidence>
<organism evidence="9 10">
    <name type="scientific">Azonexus hydrophilus</name>
    <dbReference type="NCBI Taxonomy" id="418702"/>
    <lineage>
        <taxon>Bacteria</taxon>
        <taxon>Pseudomonadati</taxon>
        <taxon>Pseudomonadota</taxon>
        <taxon>Betaproteobacteria</taxon>
        <taxon>Rhodocyclales</taxon>
        <taxon>Azonexaceae</taxon>
        <taxon>Azonexus</taxon>
    </lineage>
</organism>
<gene>
    <name evidence="7" type="primary">msrQ</name>
    <name evidence="9" type="ORF">AADV58_04495</name>
</gene>
<comment type="cofactor">
    <cofactor evidence="7">
        <name>FMN</name>
        <dbReference type="ChEBI" id="CHEBI:58210"/>
    </cofactor>
    <text evidence="7">Binds 1 FMN per subunit.</text>
</comment>
<keyword evidence="5 7" id="KW-0408">Iron</keyword>
<feature type="domain" description="Ferric oxidoreductase" evidence="8">
    <location>
        <begin position="47"/>
        <end position="160"/>
    </location>
</feature>
<dbReference type="Pfam" id="PF01794">
    <property type="entry name" value="Ferric_reduct"/>
    <property type="match status" value="1"/>
</dbReference>
<feature type="transmembrane region" description="Helical" evidence="7">
    <location>
        <begin position="44"/>
        <end position="65"/>
    </location>
</feature>
<accession>A0ABZ2XII3</accession>
<keyword evidence="7" id="KW-0479">Metal-binding</keyword>